<gene>
    <name evidence="1" type="ORF">NCTC10146_00376</name>
</gene>
<sequence length="53" mass="6406">MMSKKHNIKTQTFLERNEFQNQFQAINDKESTYAENGKTKTNIVLNYKFEKIY</sequence>
<evidence type="ECO:0000313" key="2">
    <source>
        <dbReference type="Proteomes" id="UP000290495"/>
    </source>
</evidence>
<dbReference type="AlphaFoldDB" id="A0A449AQV2"/>
<dbReference type="Proteomes" id="UP000290495">
    <property type="component" value="Chromosome"/>
</dbReference>
<organism evidence="1 2">
    <name type="scientific">Mycoplasmopsis canis</name>
    <dbReference type="NCBI Taxonomy" id="29555"/>
    <lineage>
        <taxon>Bacteria</taxon>
        <taxon>Bacillati</taxon>
        <taxon>Mycoplasmatota</taxon>
        <taxon>Mycoplasmoidales</taxon>
        <taxon>Metamycoplasmataceae</taxon>
        <taxon>Mycoplasmopsis</taxon>
    </lineage>
</organism>
<name>A0A449AQV2_9BACT</name>
<accession>A0A449AQV2</accession>
<dbReference type="RefSeq" id="WP_155637804.1">
    <property type="nucleotide sequence ID" value="NZ_LR215010.1"/>
</dbReference>
<proteinExistence type="predicted"/>
<dbReference type="EMBL" id="LR215010">
    <property type="protein sequence ID" value="VEU68913.1"/>
    <property type="molecule type" value="Genomic_DNA"/>
</dbReference>
<evidence type="ECO:0000313" key="1">
    <source>
        <dbReference type="EMBL" id="VEU68913.1"/>
    </source>
</evidence>
<protein>
    <submittedName>
        <fullName evidence="1">Uncharacterized protein</fullName>
    </submittedName>
</protein>
<reference evidence="1 2" key="1">
    <citation type="submission" date="2019-01" db="EMBL/GenBank/DDBJ databases">
        <authorList>
            <consortium name="Pathogen Informatics"/>
        </authorList>
    </citation>
    <scope>NUCLEOTIDE SEQUENCE [LARGE SCALE GENOMIC DNA]</scope>
    <source>
        <strain evidence="1 2">NCTC10146</strain>
    </source>
</reference>